<evidence type="ECO:0000256" key="6">
    <source>
        <dbReference type="ARBA" id="ARBA00023136"/>
    </source>
</evidence>
<dbReference type="InterPro" id="IPR029058">
    <property type="entry name" value="AB_hydrolase_fold"/>
</dbReference>
<feature type="transmembrane region" description="Helical" evidence="7">
    <location>
        <begin position="12"/>
        <end position="31"/>
    </location>
</feature>
<evidence type="ECO:0000313" key="9">
    <source>
        <dbReference type="WBParaSite" id="PTRK_0001113000.1"/>
    </source>
</evidence>
<evidence type="ECO:0000256" key="4">
    <source>
        <dbReference type="ARBA" id="ARBA00022824"/>
    </source>
</evidence>
<keyword evidence="7" id="KW-0812">Transmembrane</keyword>
<keyword evidence="8" id="KW-1185">Reference proteome</keyword>
<dbReference type="SUPFAM" id="SSF53474">
    <property type="entry name" value="alpha/beta-Hydrolases"/>
    <property type="match status" value="1"/>
</dbReference>
<dbReference type="AlphaFoldDB" id="A0A0N4ZRJ4"/>
<dbReference type="PANTHER" id="PTHR48182">
    <property type="entry name" value="PROTEIN SERAC1"/>
    <property type="match status" value="1"/>
</dbReference>
<accession>A0A0N4ZRJ4</accession>
<comment type="subcellular location">
    <subcellularLocation>
        <location evidence="2">Endoplasmic reticulum</location>
    </subcellularLocation>
    <subcellularLocation>
        <location evidence="3">Membrane</location>
    </subcellularLocation>
    <subcellularLocation>
        <location evidence="1">Mitochondrion</location>
    </subcellularLocation>
</comment>
<dbReference type="WBParaSite" id="PTRK_0001113000.1">
    <property type="protein sequence ID" value="PTRK_0001113000.1"/>
    <property type="gene ID" value="PTRK_0001113000"/>
</dbReference>
<evidence type="ECO:0000256" key="5">
    <source>
        <dbReference type="ARBA" id="ARBA00023128"/>
    </source>
</evidence>
<dbReference type="Proteomes" id="UP000038045">
    <property type="component" value="Unplaced"/>
</dbReference>
<dbReference type="Gene3D" id="3.40.50.1820">
    <property type="entry name" value="alpha/beta hydrolase"/>
    <property type="match status" value="1"/>
</dbReference>
<dbReference type="GO" id="GO:0016020">
    <property type="term" value="C:membrane"/>
    <property type="evidence" value="ECO:0007669"/>
    <property type="project" value="UniProtKB-SubCell"/>
</dbReference>
<evidence type="ECO:0000256" key="1">
    <source>
        <dbReference type="ARBA" id="ARBA00004173"/>
    </source>
</evidence>
<dbReference type="GO" id="GO:0005783">
    <property type="term" value="C:endoplasmic reticulum"/>
    <property type="evidence" value="ECO:0007669"/>
    <property type="project" value="UniProtKB-SubCell"/>
</dbReference>
<keyword evidence="6 7" id="KW-0472">Membrane</keyword>
<organism evidence="8 9">
    <name type="scientific">Parastrongyloides trichosuri</name>
    <name type="common">Possum-specific nematode worm</name>
    <dbReference type="NCBI Taxonomy" id="131310"/>
    <lineage>
        <taxon>Eukaryota</taxon>
        <taxon>Metazoa</taxon>
        <taxon>Ecdysozoa</taxon>
        <taxon>Nematoda</taxon>
        <taxon>Chromadorea</taxon>
        <taxon>Rhabditida</taxon>
        <taxon>Tylenchina</taxon>
        <taxon>Panagrolaimomorpha</taxon>
        <taxon>Strongyloidoidea</taxon>
        <taxon>Strongyloididae</taxon>
        <taxon>Parastrongyloides</taxon>
    </lineage>
</organism>
<reference evidence="9" key="1">
    <citation type="submission" date="2017-02" db="UniProtKB">
        <authorList>
            <consortium name="WormBaseParasite"/>
        </authorList>
    </citation>
    <scope>IDENTIFICATION</scope>
</reference>
<dbReference type="PANTHER" id="PTHR48182:SF2">
    <property type="entry name" value="PROTEIN SERAC1"/>
    <property type="match status" value="1"/>
</dbReference>
<sequence length="553" mass="63485">MFNTLKNNYKRLSYTAVAVASSAVGISYLIYNDNEKMKTENVIFKKNITSVSEAFKLVSNKCSKEKAITFLENISLDPIKRKEILQKIQKIDNVTLCLLALSKSNLIFDHNIGSSSLEQLNQLTNGETFGTQSNDTLIYQTLNKIFNNTGTYLGNLGMFDYRICEEHDLQCMEEDRLKKYWANDAKIIFPLMKAVMATKEDDCKKYVSKELLDVLLLIFLNHREDLVEGQVPQSRRLCQLVIKILSNIAKNDKDSANLIINSEWFAFLSKMILEPISGEEPYWAKKVFHNILYSLKYETYPIPTDIIEIYNSSKDKEPIVDIVFLHGIQGSGLTTWRSHDSIKNNKTRCWLADWLLPELSKPVRAIATDYVSSFWFQKGIENTVVNRAKELEKEFCDANIGKRPIIFISHSLGGILLKKILTDNPKIRDNTVAVMFIAVPHRGSRLSSIFGNISITSDEVKFLKLDSEGNSKIHRQFLSISEDIPLFMSLTENIKHNLIKKYHMVPPESAYFERGSFYHLNTSHMDITKPKDKNDQVYILIKKFLLDGLKKIN</sequence>
<proteinExistence type="predicted"/>
<dbReference type="STRING" id="131310.A0A0N4ZRJ4"/>
<evidence type="ECO:0000256" key="7">
    <source>
        <dbReference type="SAM" id="Phobius"/>
    </source>
</evidence>
<dbReference type="GO" id="GO:0005739">
    <property type="term" value="C:mitochondrion"/>
    <property type="evidence" value="ECO:0007669"/>
    <property type="project" value="UniProtKB-SubCell"/>
</dbReference>
<evidence type="ECO:0000313" key="8">
    <source>
        <dbReference type="Proteomes" id="UP000038045"/>
    </source>
</evidence>
<keyword evidence="7" id="KW-1133">Transmembrane helix</keyword>
<evidence type="ECO:0000256" key="3">
    <source>
        <dbReference type="ARBA" id="ARBA00004370"/>
    </source>
</evidence>
<protein>
    <submittedName>
        <fullName evidence="9">Protein SERAC1</fullName>
    </submittedName>
</protein>
<name>A0A0N4ZRJ4_PARTI</name>
<dbReference type="InterPro" id="IPR052374">
    <property type="entry name" value="SERAC1"/>
</dbReference>
<keyword evidence="5" id="KW-0496">Mitochondrion</keyword>
<evidence type="ECO:0000256" key="2">
    <source>
        <dbReference type="ARBA" id="ARBA00004240"/>
    </source>
</evidence>
<keyword evidence="4" id="KW-0256">Endoplasmic reticulum</keyword>